<accession>A0A0C3RYS9</accession>
<evidence type="ECO:0000259" key="2">
    <source>
        <dbReference type="PROSITE" id="PS50157"/>
    </source>
</evidence>
<organism evidence="3 4">
    <name type="scientific">Phlebiopsis gigantea (strain 11061_1 CR5-6)</name>
    <name type="common">White-rot fungus</name>
    <name type="synonym">Peniophora gigantea</name>
    <dbReference type="NCBI Taxonomy" id="745531"/>
    <lineage>
        <taxon>Eukaryota</taxon>
        <taxon>Fungi</taxon>
        <taxon>Dikarya</taxon>
        <taxon>Basidiomycota</taxon>
        <taxon>Agaricomycotina</taxon>
        <taxon>Agaricomycetes</taxon>
        <taxon>Polyporales</taxon>
        <taxon>Phanerochaetaceae</taxon>
        <taxon>Phlebiopsis</taxon>
    </lineage>
</organism>
<evidence type="ECO:0000256" key="1">
    <source>
        <dbReference type="PROSITE-ProRule" id="PRU00042"/>
    </source>
</evidence>
<protein>
    <recommendedName>
        <fullName evidence="2">C2H2-type domain-containing protein</fullName>
    </recommendedName>
</protein>
<dbReference type="InterPro" id="IPR013087">
    <property type="entry name" value="Znf_C2H2_type"/>
</dbReference>
<dbReference type="PROSITE" id="PS00028">
    <property type="entry name" value="ZINC_FINGER_C2H2_1"/>
    <property type="match status" value="1"/>
</dbReference>
<keyword evidence="1" id="KW-0479">Metal-binding</keyword>
<dbReference type="PROSITE" id="PS50157">
    <property type="entry name" value="ZINC_FINGER_C2H2_2"/>
    <property type="match status" value="1"/>
</dbReference>
<gene>
    <name evidence="3" type="ORF">PHLGIDRAFT_38301</name>
</gene>
<dbReference type="HOGENOM" id="CLU_1555826_0_0_1"/>
<dbReference type="SMART" id="SM00355">
    <property type="entry name" value="ZnF_C2H2"/>
    <property type="match status" value="3"/>
</dbReference>
<dbReference type="Proteomes" id="UP000053257">
    <property type="component" value="Unassembled WGS sequence"/>
</dbReference>
<dbReference type="EMBL" id="KN840792">
    <property type="protein sequence ID" value="KIP01432.1"/>
    <property type="molecule type" value="Genomic_DNA"/>
</dbReference>
<keyword evidence="4" id="KW-1185">Reference proteome</keyword>
<reference evidence="3 4" key="1">
    <citation type="journal article" date="2014" name="PLoS Genet.">
        <title>Analysis of the Phlebiopsis gigantea genome, transcriptome and secretome provides insight into its pioneer colonization strategies of wood.</title>
        <authorList>
            <person name="Hori C."/>
            <person name="Ishida T."/>
            <person name="Igarashi K."/>
            <person name="Samejima M."/>
            <person name="Suzuki H."/>
            <person name="Master E."/>
            <person name="Ferreira P."/>
            <person name="Ruiz-Duenas F.J."/>
            <person name="Held B."/>
            <person name="Canessa P."/>
            <person name="Larrondo L.F."/>
            <person name="Schmoll M."/>
            <person name="Druzhinina I.S."/>
            <person name="Kubicek C.P."/>
            <person name="Gaskell J.A."/>
            <person name="Kersten P."/>
            <person name="St John F."/>
            <person name="Glasner J."/>
            <person name="Sabat G."/>
            <person name="Splinter BonDurant S."/>
            <person name="Syed K."/>
            <person name="Yadav J."/>
            <person name="Mgbeahuruike A.C."/>
            <person name="Kovalchuk A."/>
            <person name="Asiegbu F.O."/>
            <person name="Lackner G."/>
            <person name="Hoffmeister D."/>
            <person name="Rencoret J."/>
            <person name="Gutierrez A."/>
            <person name="Sun H."/>
            <person name="Lindquist E."/>
            <person name="Barry K."/>
            <person name="Riley R."/>
            <person name="Grigoriev I.V."/>
            <person name="Henrissat B."/>
            <person name="Kues U."/>
            <person name="Berka R.M."/>
            <person name="Martinez A.T."/>
            <person name="Covert S.F."/>
            <person name="Blanchette R.A."/>
            <person name="Cullen D."/>
        </authorList>
    </citation>
    <scope>NUCLEOTIDE SEQUENCE [LARGE SCALE GENOMIC DNA]</scope>
    <source>
        <strain evidence="3 4">11061_1 CR5-6</strain>
    </source>
</reference>
<dbReference type="GO" id="GO:0008270">
    <property type="term" value="F:zinc ion binding"/>
    <property type="evidence" value="ECO:0007669"/>
    <property type="project" value="UniProtKB-KW"/>
</dbReference>
<feature type="domain" description="C2H2-type" evidence="2">
    <location>
        <begin position="111"/>
        <end position="137"/>
    </location>
</feature>
<name>A0A0C3RYS9_PHLG1</name>
<keyword evidence="1" id="KW-0862">Zinc</keyword>
<sequence length="202" mass="22648">MPHHDGWDRDDGYSVERRRCGSLRGLFACPLPGCTFQCASNTNIVLHIIVKPHKSMTRVQFDSYVLNSPLRRLTVAVNKLHRSYSCAYSRVVPIASIDDDDADYLWDGDKYACNRDHCGATFAKRAGALAHLRSTVHDVQIFKCKNTDAHDGCGRQFSDLGALLQHIDHGCSRSDEGGIKACVAKILNTTRIEKFLRRRSRG</sequence>
<dbReference type="AlphaFoldDB" id="A0A0C3RYS9"/>
<evidence type="ECO:0000313" key="4">
    <source>
        <dbReference type="Proteomes" id="UP000053257"/>
    </source>
</evidence>
<keyword evidence="1" id="KW-0863">Zinc-finger</keyword>
<proteinExistence type="predicted"/>
<evidence type="ECO:0000313" key="3">
    <source>
        <dbReference type="EMBL" id="KIP01432.1"/>
    </source>
</evidence>
<dbReference type="Gene3D" id="3.30.160.60">
    <property type="entry name" value="Classic Zinc Finger"/>
    <property type="match status" value="1"/>
</dbReference>